<dbReference type="Gene3D" id="3.30.160.170">
    <property type="entry name" value="FlaG-like"/>
    <property type="match status" value="1"/>
</dbReference>
<dbReference type="InterPro" id="IPR035924">
    <property type="entry name" value="FlaG-like_sf"/>
</dbReference>
<dbReference type="RefSeq" id="WP_243880303.1">
    <property type="nucleotide sequence ID" value="NZ_JADZHC010000039.1"/>
</dbReference>
<name>A0A379YI27_9GAMM</name>
<dbReference type="PANTHER" id="PTHR37166:SF1">
    <property type="entry name" value="PROTEIN FLAG"/>
    <property type="match status" value="1"/>
</dbReference>
<evidence type="ECO:0000313" key="2">
    <source>
        <dbReference type="EMBL" id="SUI45424.1"/>
    </source>
</evidence>
<dbReference type="Proteomes" id="UP000254069">
    <property type="component" value="Unassembled WGS sequence"/>
</dbReference>
<protein>
    <submittedName>
        <fullName evidence="2">Flagellar protein FlaG</fullName>
    </submittedName>
</protein>
<sequence>MSGEIQMAPAISVAATPATEKYDRAQQNSSSDKLAEVGTKAALNPTELAGVASAKPAEVEVDTDTLIALTDSLTDMMSMMRKGLEFRVDEMQGMPVVSVMDMDSGELIRQIPSEEALALAEKMSEIAGVLMKTEA</sequence>
<dbReference type="AlphaFoldDB" id="A0A379YI27"/>
<dbReference type="PANTHER" id="PTHR37166">
    <property type="entry name" value="PROTEIN FLAG"/>
    <property type="match status" value="1"/>
</dbReference>
<feature type="region of interest" description="Disordered" evidence="1">
    <location>
        <begin position="1"/>
        <end position="33"/>
    </location>
</feature>
<keyword evidence="2" id="KW-0969">Cilium</keyword>
<keyword evidence="2" id="KW-0966">Cell projection</keyword>
<dbReference type="Pfam" id="PF03646">
    <property type="entry name" value="FlaG"/>
    <property type="match status" value="1"/>
</dbReference>
<accession>A0A379YI27</accession>
<evidence type="ECO:0000313" key="3">
    <source>
        <dbReference type="Proteomes" id="UP000254069"/>
    </source>
</evidence>
<keyword evidence="3" id="KW-1185">Reference proteome</keyword>
<dbReference type="SUPFAM" id="SSF160214">
    <property type="entry name" value="FlaG-like"/>
    <property type="match status" value="1"/>
</dbReference>
<evidence type="ECO:0000256" key="1">
    <source>
        <dbReference type="SAM" id="MobiDB-lite"/>
    </source>
</evidence>
<reference evidence="2 3" key="1">
    <citation type="submission" date="2018-06" db="EMBL/GenBank/DDBJ databases">
        <authorList>
            <consortium name="Pathogen Informatics"/>
            <person name="Doyle S."/>
        </authorList>
    </citation>
    <scope>NUCLEOTIDE SEQUENCE [LARGE SCALE GENOMIC DNA]</scope>
    <source>
        <strain evidence="2 3">NCTC10738</strain>
    </source>
</reference>
<proteinExistence type="predicted"/>
<dbReference type="EMBL" id="UGYO01000001">
    <property type="protein sequence ID" value="SUI45424.1"/>
    <property type="molecule type" value="Genomic_DNA"/>
</dbReference>
<organism evidence="2 3">
    <name type="scientific">Shewanella algae</name>
    <dbReference type="NCBI Taxonomy" id="38313"/>
    <lineage>
        <taxon>Bacteria</taxon>
        <taxon>Pseudomonadati</taxon>
        <taxon>Pseudomonadota</taxon>
        <taxon>Gammaproteobacteria</taxon>
        <taxon>Alteromonadales</taxon>
        <taxon>Shewanellaceae</taxon>
        <taxon>Shewanella</taxon>
    </lineage>
</organism>
<gene>
    <name evidence="2" type="ORF">NCTC10738_00061</name>
</gene>
<keyword evidence="2" id="KW-0282">Flagellum</keyword>
<dbReference type="InterPro" id="IPR005186">
    <property type="entry name" value="FlaG"/>
</dbReference>